<comment type="similarity">
    <text evidence="6 7">Belongs to the class I-like SAM-binding methyltransferase superfamily. C5-methyltransferase family.</text>
</comment>
<dbReference type="Pfam" id="PF00145">
    <property type="entry name" value="DNA_methylase"/>
    <property type="match status" value="1"/>
</dbReference>
<dbReference type="GO" id="GO:0009307">
    <property type="term" value="P:DNA restriction-modification system"/>
    <property type="evidence" value="ECO:0007669"/>
    <property type="project" value="UniProtKB-KW"/>
</dbReference>
<sequence>MAVPKFTFIDLFAGIGGIRRGFEYIGGKCVFTSEWDKFARITYAANHNETEADIAGDIWSVPLDVIPDHDVLVGGFPCQPFSLAGVSKKNALGRTHGFACDAQGTLFFRVAEILKEKRPAAFMLENVKNLVSHNKGHTFRVIQHVLEKELGYHISWKVIDGKRWTPQHRERIYIVGFREDVGFEWPDESAWPEPGSVKLGSILEPEEKVDAKYILTDKLWNYLQAYRDKHSKAGNGFGCSVVTRNETTRTLSARYHKDGSEILVHRGPGLNPRRLTPRECARLMGFEDSFVLPVSDTQLYRQFGNSVVVPAVEAVASAMEPYLRLALKLNGKASGVAKTPEKPAAILKGTPNLPSRPVKIPVVA</sequence>
<proteinExistence type="inferred from homology"/>
<dbReference type="PROSITE" id="PS00094">
    <property type="entry name" value="C5_MTASE_1"/>
    <property type="match status" value="1"/>
</dbReference>
<organism evidence="9 10">
    <name type="scientific">Burkholderia lata (strain ATCC 17760 / DSM 23089 / LMG 22485 / NCIMB 9086 / R18194 / 383)</name>
    <dbReference type="NCBI Taxonomy" id="482957"/>
    <lineage>
        <taxon>Bacteria</taxon>
        <taxon>Pseudomonadati</taxon>
        <taxon>Pseudomonadota</taxon>
        <taxon>Betaproteobacteria</taxon>
        <taxon>Burkholderiales</taxon>
        <taxon>Burkholderiaceae</taxon>
        <taxon>Burkholderia</taxon>
        <taxon>Burkholderia cepacia complex</taxon>
    </lineage>
</organism>
<protein>
    <recommendedName>
        <fullName evidence="8">Cytosine-specific methyltransferase</fullName>
        <ecNumber evidence="8">2.1.1.37</ecNumber>
    </recommendedName>
</protein>
<evidence type="ECO:0000256" key="8">
    <source>
        <dbReference type="RuleBase" id="RU000417"/>
    </source>
</evidence>
<keyword evidence="3 6" id="KW-0949">S-adenosyl-L-methionine</keyword>
<keyword evidence="2 6" id="KW-0808">Transferase</keyword>
<dbReference type="SUPFAM" id="SSF53335">
    <property type="entry name" value="S-adenosyl-L-methionine-dependent methyltransferases"/>
    <property type="match status" value="1"/>
</dbReference>
<evidence type="ECO:0000256" key="7">
    <source>
        <dbReference type="RuleBase" id="RU000416"/>
    </source>
</evidence>
<dbReference type="InterPro" id="IPR001525">
    <property type="entry name" value="C5_MeTfrase"/>
</dbReference>
<dbReference type="CDD" id="cd00315">
    <property type="entry name" value="Cyt_C5_DNA_methylase"/>
    <property type="match status" value="1"/>
</dbReference>
<dbReference type="GO" id="GO:0003677">
    <property type="term" value="F:DNA binding"/>
    <property type="evidence" value="ECO:0007669"/>
    <property type="project" value="TreeGrafter"/>
</dbReference>
<dbReference type="InterPro" id="IPR050390">
    <property type="entry name" value="C5-Methyltransferase"/>
</dbReference>
<dbReference type="InterPro" id="IPR029063">
    <property type="entry name" value="SAM-dependent_MTases_sf"/>
</dbReference>
<evidence type="ECO:0000256" key="5">
    <source>
        <dbReference type="ARBA" id="ARBA00047422"/>
    </source>
</evidence>
<gene>
    <name evidence="9" type="ORF">BLA18109_07244</name>
</gene>
<dbReference type="PROSITE" id="PS51679">
    <property type="entry name" value="SAM_MT_C5"/>
    <property type="match status" value="1"/>
</dbReference>
<dbReference type="Gene3D" id="3.40.50.150">
    <property type="entry name" value="Vaccinia Virus protein VP39"/>
    <property type="match status" value="1"/>
</dbReference>
<accession>A0A6P2ZXK7</accession>
<dbReference type="NCBIfam" id="TIGR00675">
    <property type="entry name" value="dcm"/>
    <property type="match status" value="1"/>
</dbReference>
<dbReference type="PANTHER" id="PTHR10629:SF52">
    <property type="entry name" value="DNA (CYTOSINE-5)-METHYLTRANSFERASE 1"/>
    <property type="match status" value="1"/>
</dbReference>
<evidence type="ECO:0000256" key="2">
    <source>
        <dbReference type="ARBA" id="ARBA00022679"/>
    </source>
</evidence>
<dbReference type="AlphaFoldDB" id="A0A6P2ZXK7"/>
<evidence type="ECO:0000313" key="10">
    <source>
        <dbReference type="Proteomes" id="UP000494260"/>
    </source>
</evidence>
<dbReference type="EMBL" id="CABVQH010000039">
    <property type="protein sequence ID" value="VWD39000.1"/>
    <property type="molecule type" value="Genomic_DNA"/>
</dbReference>
<dbReference type="PANTHER" id="PTHR10629">
    <property type="entry name" value="CYTOSINE-SPECIFIC METHYLTRANSFERASE"/>
    <property type="match status" value="1"/>
</dbReference>
<feature type="active site" evidence="6">
    <location>
        <position position="78"/>
    </location>
</feature>
<dbReference type="GO" id="GO:0032259">
    <property type="term" value="P:methylation"/>
    <property type="evidence" value="ECO:0007669"/>
    <property type="project" value="UniProtKB-KW"/>
</dbReference>
<dbReference type="Proteomes" id="UP000494260">
    <property type="component" value="Unassembled WGS sequence"/>
</dbReference>
<reference evidence="9 10" key="1">
    <citation type="submission" date="2019-09" db="EMBL/GenBank/DDBJ databases">
        <authorList>
            <person name="Depoorter E."/>
        </authorList>
    </citation>
    <scope>NUCLEOTIDE SEQUENCE [LARGE SCALE GENOMIC DNA]</scope>
    <source>
        <strain evidence="9">R-18109</strain>
    </source>
</reference>
<dbReference type="PRINTS" id="PR00105">
    <property type="entry name" value="C5METTRFRASE"/>
</dbReference>
<evidence type="ECO:0000256" key="4">
    <source>
        <dbReference type="ARBA" id="ARBA00022747"/>
    </source>
</evidence>
<dbReference type="GO" id="GO:0003886">
    <property type="term" value="F:DNA (cytosine-5-)-methyltransferase activity"/>
    <property type="evidence" value="ECO:0007669"/>
    <property type="project" value="UniProtKB-EC"/>
</dbReference>
<keyword evidence="4" id="KW-0680">Restriction system</keyword>
<evidence type="ECO:0000256" key="1">
    <source>
        <dbReference type="ARBA" id="ARBA00022603"/>
    </source>
</evidence>
<dbReference type="GO" id="GO:0044027">
    <property type="term" value="P:negative regulation of gene expression via chromosomal CpG island methylation"/>
    <property type="evidence" value="ECO:0007669"/>
    <property type="project" value="TreeGrafter"/>
</dbReference>
<evidence type="ECO:0000256" key="3">
    <source>
        <dbReference type="ARBA" id="ARBA00022691"/>
    </source>
</evidence>
<dbReference type="Gene3D" id="3.90.120.30">
    <property type="match status" value="1"/>
</dbReference>
<comment type="catalytic activity">
    <reaction evidence="5 8">
        <text>a 2'-deoxycytidine in DNA + S-adenosyl-L-methionine = a 5-methyl-2'-deoxycytidine in DNA + S-adenosyl-L-homocysteine + H(+)</text>
        <dbReference type="Rhea" id="RHEA:13681"/>
        <dbReference type="Rhea" id="RHEA-COMP:11369"/>
        <dbReference type="Rhea" id="RHEA-COMP:11370"/>
        <dbReference type="ChEBI" id="CHEBI:15378"/>
        <dbReference type="ChEBI" id="CHEBI:57856"/>
        <dbReference type="ChEBI" id="CHEBI:59789"/>
        <dbReference type="ChEBI" id="CHEBI:85452"/>
        <dbReference type="ChEBI" id="CHEBI:85454"/>
        <dbReference type="EC" id="2.1.1.37"/>
    </reaction>
</comment>
<evidence type="ECO:0000256" key="6">
    <source>
        <dbReference type="PROSITE-ProRule" id="PRU01016"/>
    </source>
</evidence>
<dbReference type="EC" id="2.1.1.37" evidence="8"/>
<dbReference type="InterPro" id="IPR018117">
    <property type="entry name" value="C5_DNA_meth_AS"/>
</dbReference>
<dbReference type="RefSeq" id="WP_174954750.1">
    <property type="nucleotide sequence ID" value="NZ_CABVQH010000039.1"/>
</dbReference>
<keyword evidence="1 6" id="KW-0489">Methyltransferase</keyword>
<evidence type="ECO:0000313" key="9">
    <source>
        <dbReference type="EMBL" id="VWD39000.1"/>
    </source>
</evidence>
<name>A0A6P2ZXK7_BURL3</name>